<keyword evidence="3" id="KW-0479">Metal-binding</keyword>
<evidence type="ECO:0000256" key="5">
    <source>
        <dbReference type="ARBA" id="ARBA00022771"/>
    </source>
</evidence>
<evidence type="ECO:0000256" key="8">
    <source>
        <dbReference type="ARBA" id="ARBA00023125"/>
    </source>
</evidence>
<sequence>MSCLLCLTEFSGDDPAKSRNNDAAPRKIRISTLCQLLLASRPRNCTIYDENVTSQLAEDDDTCEFCPSCGPVMTEVEEIRDQMALLEGQIRTKFAQIRATITSSLHNEGQDKISKIRDIILRVTDGINNQRNGNFALDEFEVKIEQVEFHDHETVIDEELLSSYHHPYDLTNPEVDSDEENDLKMDPLQLDDDDDDSAFCIIPCSQKKQKSTQAKTQKSTKPRSKPARKDQIKRKREISLAKKPEKTTPPIKCVKLEPRPNLERTRPSPRIKPQAQPPKEPITKEKVSSTRSIPHVKSEPNSSNENDDWDPTDMDDTEVDKVIPSSKRYPLPLKCTSCAKSFSTESMLTRHMARDHRYHCHVCPVKLRRSHALTAHMRQVHPGILAYPCSLCDKKFKSSKARAAHMITRHEEGEKKFPCAKCDKRFCRVENLERHLELHEVEGVKPIVCDVCDDRFEDDERLRKHMDRHNAVTCHLCGVVCTTKWGMDRHMRIHTGEKPEKCDQCGASFIDKTSLKNHIAKEHSSKKHVCHICGRGFYLPVSLRRHIDLHEGRFPYECEPCGEKFRMNSTFQSHKVKVHGADPFVCDVCGSTFTCAKRLREHKLTHGGIKRHQCEIASGFKPWSGIRLSRNVSCPGTGYPCPTKICGACFLRKFQLDAHLRVHTNERPFPCPHCDKAFKQSKALTVHVLRLHTPGYVAPIRYPCPHCDKGYTHNHYLQAHIRQVHTGERPFVCDQIGCGKGFAKKTSLYLHLKGHHGLIMEKKIDRLPPGKRRFPRRT</sequence>
<organism evidence="14 15">
    <name type="scientific">Folsomia candida</name>
    <name type="common">Springtail</name>
    <dbReference type="NCBI Taxonomy" id="158441"/>
    <lineage>
        <taxon>Eukaryota</taxon>
        <taxon>Metazoa</taxon>
        <taxon>Ecdysozoa</taxon>
        <taxon>Arthropoda</taxon>
        <taxon>Hexapoda</taxon>
        <taxon>Collembola</taxon>
        <taxon>Entomobryomorpha</taxon>
        <taxon>Isotomoidea</taxon>
        <taxon>Isotomidae</taxon>
        <taxon>Proisotominae</taxon>
        <taxon>Folsomia</taxon>
    </lineage>
</organism>
<evidence type="ECO:0000256" key="2">
    <source>
        <dbReference type="ARBA" id="ARBA00006991"/>
    </source>
</evidence>
<dbReference type="FunFam" id="3.30.160.60:FF:000075">
    <property type="entry name" value="Putative zinc finger protein 536"/>
    <property type="match status" value="1"/>
</dbReference>
<feature type="domain" description="C2H2-type" evidence="13">
    <location>
        <begin position="702"/>
        <end position="730"/>
    </location>
</feature>
<evidence type="ECO:0000256" key="1">
    <source>
        <dbReference type="ARBA" id="ARBA00004123"/>
    </source>
</evidence>
<feature type="region of interest" description="Disordered" evidence="12">
    <location>
        <begin position="166"/>
        <end position="317"/>
    </location>
</feature>
<feature type="domain" description="C2H2-type" evidence="13">
    <location>
        <begin position="556"/>
        <end position="584"/>
    </location>
</feature>
<dbReference type="PROSITE" id="PS50157">
    <property type="entry name" value="ZINC_FINGER_C2H2_2"/>
    <property type="match status" value="12"/>
</dbReference>
<feature type="domain" description="C2H2-type" evidence="13">
    <location>
        <begin position="669"/>
        <end position="693"/>
    </location>
</feature>
<comment type="caution">
    <text evidence="14">The sequence shown here is derived from an EMBL/GenBank/DDBJ whole genome shotgun (WGS) entry which is preliminary data.</text>
</comment>
<dbReference type="Pfam" id="PF00096">
    <property type="entry name" value="zf-C2H2"/>
    <property type="match status" value="7"/>
</dbReference>
<dbReference type="FunFam" id="3.30.160.60:FF:001732">
    <property type="entry name" value="Zgc:162936"/>
    <property type="match status" value="1"/>
</dbReference>
<accession>A0A226D689</accession>
<feature type="domain" description="C2H2-type" evidence="13">
    <location>
        <begin position="472"/>
        <end position="499"/>
    </location>
</feature>
<feature type="domain" description="C2H2-type" evidence="13">
    <location>
        <begin position="333"/>
        <end position="364"/>
    </location>
</feature>
<keyword evidence="8" id="KW-0238">DNA-binding</keyword>
<keyword evidence="6" id="KW-0862">Zinc</keyword>
<proteinExistence type="inferred from homology"/>
<feature type="domain" description="C2H2-type" evidence="13">
    <location>
        <begin position="500"/>
        <end position="528"/>
    </location>
</feature>
<dbReference type="InterPro" id="IPR013087">
    <property type="entry name" value="Znf_C2H2_type"/>
</dbReference>
<dbReference type="InterPro" id="IPR036236">
    <property type="entry name" value="Znf_C2H2_sf"/>
</dbReference>
<dbReference type="OMA" id="KNSHECK"/>
<comment type="similarity">
    <text evidence="2">Belongs to the krueppel C2H2-type zinc-finger protein family.</text>
</comment>
<evidence type="ECO:0000256" key="4">
    <source>
        <dbReference type="ARBA" id="ARBA00022737"/>
    </source>
</evidence>
<protein>
    <submittedName>
        <fullName evidence="14">Zinc finger protein 26</fullName>
    </submittedName>
</protein>
<dbReference type="SMART" id="SM00355">
    <property type="entry name" value="ZnF_C2H2"/>
    <property type="match status" value="14"/>
</dbReference>
<dbReference type="GO" id="GO:0005634">
    <property type="term" value="C:nucleus"/>
    <property type="evidence" value="ECO:0007669"/>
    <property type="project" value="UniProtKB-SubCell"/>
</dbReference>
<name>A0A226D689_FOLCA</name>
<comment type="subcellular location">
    <subcellularLocation>
        <location evidence="1">Nucleus</location>
    </subcellularLocation>
</comment>
<gene>
    <name evidence="14" type="ORF">Fcan01_24842</name>
</gene>
<feature type="compositionally biased region" description="Basic residues" evidence="12">
    <location>
        <begin position="218"/>
        <end position="236"/>
    </location>
</feature>
<dbReference type="GO" id="GO:0008270">
    <property type="term" value="F:zinc ion binding"/>
    <property type="evidence" value="ECO:0007669"/>
    <property type="project" value="UniProtKB-KW"/>
</dbReference>
<feature type="domain" description="C2H2-type" evidence="13">
    <location>
        <begin position="387"/>
        <end position="416"/>
    </location>
</feature>
<feature type="compositionally biased region" description="Basic and acidic residues" evidence="12">
    <location>
        <begin position="254"/>
        <end position="266"/>
    </location>
</feature>
<evidence type="ECO:0000256" key="9">
    <source>
        <dbReference type="ARBA" id="ARBA00023163"/>
    </source>
</evidence>
<feature type="compositionally biased region" description="Basic and acidic residues" evidence="12">
    <location>
        <begin position="237"/>
        <end position="246"/>
    </location>
</feature>
<feature type="domain" description="C2H2-type" evidence="13">
    <location>
        <begin position="584"/>
        <end position="611"/>
    </location>
</feature>
<evidence type="ECO:0000313" key="15">
    <source>
        <dbReference type="Proteomes" id="UP000198287"/>
    </source>
</evidence>
<keyword evidence="7" id="KW-0805">Transcription regulation</keyword>
<evidence type="ECO:0000256" key="7">
    <source>
        <dbReference type="ARBA" id="ARBA00023015"/>
    </source>
</evidence>
<keyword evidence="4" id="KW-0677">Repeat</keyword>
<feature type="domain" description="C2H2-type" evidence="13">
    <location>
        <begin position="731"/>
        <end position="757"/>
    </location>
</feature>
<dbReference type="FunFam" id="3.30.160.60:FF:000100">
    <property type="entry name" value="Zinc finger 45-like"/>
    <property type="match status" value="2"/>
</dbReference>
<feature type="domain" description="C2H2-type" evidence="13">
    <location>
        <begin position="528"/>
        <end position="555"/>
    </location>
</feature>
<dbReference type="PANTHER" id="PTHR24379">
    <property type="entry name" value="KRAB AND ZINC FINGER DOMAIN-CONTAINING"/>
    <property type="match status" value="1"/>
</dbReference>
<reference evidence="14 15" key="1">
    <citation type="submission" date="2015-12" db="EMBL/GenBank/DDBJ databases">
        <title>The genome of Folsomia candida.</title>
        <authorList>
            <person name="Faddeeva A."/>
            <person name="Derks M.F."/>
            <person name="Anvar Y."/>
            <person name="Smit S."/>
            <person name="Van Straalen N."/>
            <person name="Roelofs D."/>
        </authorList>
    </citation>
    <scope>NUCLEOTIDE SEQUENCE [LARGE SCALE GENOMIC DNA]</scope>
    <source>
        <strain evidence="14 15">VU population</strain>
        <tissue evidence="14">Whole body</tissue>
    </source>
</reference>
<dbReference type="Gene3D" id="3.30.160.60">
    <property type="entry name" value="Classic Zinc Finger"/>
    <property type="match status" value="11"/>
</dbReference>
<keyword evidence="9" id="KW-0804">Transcription</keyword>
<keyword evidence="15" id="KW-1185">Reference proteome</keyword>
<evidence type="ECO:0000256" key="11">
    <source>
        <dbReference type="PROSITE-ProRule" id="PRU00042"/>
    </source>
</evidence>
<feature type="domain" description="C2H2-type" evidence="13">
    <location>
        <begin position="639"/>
        <end position="668"/>
    </location>
</feature>
<evidence type="ECO:0000256" key="10">
    <source>
        <dbReference type="ARBA" id="ARBA00023242"/>
    </source>
</evidence>
<dbReference type="PROSITE" id="PS00028">
    <property type="entry name" value="ZINC_FINGER_C2H2_1"/>
    <property type="match status" value="12"/>
</dbReference>
<feature type="compositionally biased region" description="Acidic residues" evidence="12">
    <location>
        <begin position="305"/>
        <end position="317"/>
    </location>
</feature>
<feature type="domain" description="C2H2-type" evidence="13">
    <location>
        <begin position="417"/>
        <end position="444"/>
    </location>
</feature>
<evidence type="ECO:0000256" key="12">
    <source>
        <dbReference type="SAM" id="MobiDB-lite"/>
    </source>
</evidence>
<keyword evidence="5 11" id="KW-0863">Zinc-finger</keyword>
<dbReference type="GO" id="GO:0005694">
    <property type="term" value="C:chromosome"/>
    <property type="evidence" value="ECO:0007669"/>
    <property type="project" value="UniProtKB-ARBA"/>
</dbReference>
<dbReference type="PANTHER" id="PTHR24379:SF121">
    <property type="entry name" value="C2H2-TYPE DOMAIN-CONTAINING PROTEIN"/>
    <property type="match status" value="1"/>
</dbReference>
<evidence type="ECO:0000259" key="13">
    <source>
        <dbReference type="PROSITE" id="PS50157"/>
    </source>
</evidence>
<dbReference type="AlphaFoldDB" id="A0A226D689"/>
<dbReference type="Proteomes" id="UP000198287">
    <property type="component" value="Unassembled WGS sequence"/>
</dbReference>
<evidence type="ECO:0000313" key="14">
    <source>
        <dbReference type="EMBL" id="OXA40384.1"/>
    </source>
</evidence>
<dbReference type="GO" id="GO:0043565">
    <property type="term" value="F:sequence-specific DNA binding"/>
    <property type="evidence" value="ECO:0007669"/>
    <property type="project" value="UniProtKB-ARBA"/>
</dbReference>
<evidence type="ECO:0000256" key="6">
    <source>
        <dbReference type="ARBA" id="ARBA00022833"/>
    </source>
</evidence>
<dbReference type="EMBL" id="LNIX01000034">
    <property type="protein sequence ID" value="OXA40384.1"/>
    <property type="molecule type" value="Genomic_DNA"/>
</dbReference>
<evidence type="ECO:0000256" key="3">
    <source>
        <dbReference type="ARBA" id="ARBA00022723"/>
    </source>
</evidence>
<keyword evidence="10" id="KW-0539">Nucleus</keyword>
<dbReference type="GO" id="GO:0045893">
    <property type="term" value="P:positive regulation of DNA-templated transcription"/>
    <property type="evidence" value="ECO:0007669"/>
    <property type="project" value="UniProtKB-ARBA"/>
</dbReference>
<dbReference type="SUPFAM" id="SSF57667">
    <property type="entry name" value="beta-beta-alpha zinc fingers"/>
    <property type="match status" value="7"/>
</dbReference>
<dbReference type="OrthoDB" id="6910977at2759"/>